<keyword evidence="5" id="KW-0677">Repeat</keyword>
<dbReference type="SUPFAM" id="SSF52058">
    <property type="entry name" value="L domain-like"/>
    <property type="match status" value="1"/>
</dbReference>
<name>A0A9K3NQK8_HELAN</name>
<dbReference type="AlphaFoldDB" id="A0A9K3NQK8"/>
<dbReference type="FunFam" id="3.80.10.10:FF:000400">
    <property type="entry name" value="Nuclear pore complex protein NUP107"/>
    <property type="match status" value="1"/>
</dbReference>
<keyword evidence="12" id="KW-1185">Reference proteome</keyword>
<dbReference type="PANTHER" id="PTHR48063">
    <property type="entry name" value="LRR RECEPTOR-LIKE KINASE"/>
    <property type="match status" value="1"/>
</dbReference>
<evidence type="ECO:0000256" key="4">
    <source>
        <dbReference type="ARBA" id="ARBA00022729"/>
    </source>
</evidence>
<evidence type="ECO:0000256" key="2">
    <source>
        <dbReference type="ARBA" id="ARBA00022614"/>
    </source>
</evidence>
<evidence type="ECO:0000256" key="7">
    <source>
        <dbReference type="ARBA" id="ARBA00023136"/>
    </source>
</evidence>
<proteinExistence type="predicted"/>
<dbReference type="Proteomes" id="UP000215914">
    <property type="component" value="Unassembled WGS sequence"/>
</dbReference>
<keyword evidence="7" id="KW-0472">Membrane</keyword>
<dbReference type="EMBL" id="MNCJ02000319">
    <property type="protein sequence ID" value="KAF5808295.1"/>
    <property type="molecule type" value="Genomic_DNA"/>
</dbReference>
<evidence type="ECO:0000256" key="6">
    <source>
        <dbReference type="ARBA" id="ARBA00022989"/>
    </source>
</evidence>
<keyword evidence="3" id="KW-0812">Transmembrane</keyword>
<comment type="caution">
    <text evidence="11">The sequence shown here is derived from an EMBL/GenBank/DDBJ whole genome shotgun (WGS) entry which is preliminary data.</text>
</comment>
<evidence type="ECO:0000313" key="12">
    <source>
        <dbReference type="Proteomes" id="UP000215914"/>
    </source>
</evidence>
<keyword evidence="8" id="KW-0325">Glycoprotein</keyword>
<evidence type="ECO:0000256" key="9">
    <source>
        <dbReference type="SAM" id="SignalP"/>
    </source>
</evidence>
<dbReference type="PANTHER" id="PTHR48063:SF99">
    <property type="entry name" value="LEUCINE-RICH REPEAT-CONTAINING, PLANT-TYPE, LEUCINE-RICH REPEAT DOMAIN SUPERFAMILY"/>
    <property type="match status" value="1"/>
</dbReference>
<accession>A0A9K3NQK8</accession>
<dbReference type="InterPro" id="IPR013210">
    <property type="entry name" value="LRR_N_plant-typ"/>
</dbReference>
<evidence type="ECO:0000256" key="5">
    <source>
        <dbReference type="ARBA" id="ARBA00022737"/>
    </source>
</evidence>
<keyword evidence="2" id="KW-0433">Leucine-rich repeat</keyword>
<evidence type="ECO:0000256" key="1">
    <source>
        <dbReference type="ARBA" id="ARBA00004479"/>
    </source>
</evidence>
<dbReference type="Gene3D" id="3.80.10.10">
    <property type="entry name" value="Ribonuclease Inhibitor"/>
    <property type="match status" value="1"/>
</dbReference>
<comment type="subcellular location">
    <subcellularLocation>
        <location evidence="1">Membrane</location>
        <topology evidence="1">Single-pass type I membrane protein</topology>
    </subcellularLocation>
</comment>
<evidence type="ECO:0000259" key="10">
    <source>
        <dbReference type="Pfam" id="PF08263"/>
    </source>
</evidence>
<feature type="domain" description="Leucine-rich repeat-containing N-terminal plant-type" evidence="10">
    <location>
        <begin position="40"/>
        <end position="79"/>
    </location>
</feature>
<evidence type="ECO:0000256" key="8">
    <source>
        <dbReference type="ARBA" id="ARBA00023180"/>
    </source>
</evidence>
<feature type="chain" id="PRO_5039915859" evidence="9">
    <location>
        <begin position="30"/>
        <end position="200"/>
    </location>
</feature>
<dbReference type="InterPro" id="IPR032675">
    <property type="entry name" value="LRR_dom_sf"/>
</dbReference>
<reference evidence="11" key="2">
    <citation type="submission" date="2020-06" db="EMBL/GenBank/DDBJ databases">
        <title>Helianthus annuus Genome sequencing and assembly Release 2.</title>
        <authorList>
            <person name="Gouzy J."/>
            <person name="Langlade N."/>
            <person name="Munos S."/>
        </authorList>
    </citation>
    <scope>NUCLEOTIDE SEQUENCE</scope>
    <source>
        <tissue evidence="11">Leaves</tissue>
    </source>
</reference>
<dbReference type="GO" id="GO:0016020">
    <property type="term" value="C:membrane"/>
    <property type="evidence" value="ECO:0007669"/>
    <property type="project" value="UniProtKB-SubCell"/>
</dbReference>
<dbReference type="InterPro" id="IPR001611">
    <property type="entry name" value="Leu-rich_rpt"/>
</dbReference>
<gene>
    <name evidence="11" type="ORF">HanXRQr2_Chr04g0143761</name>
</gene>
<dbReference type="Gramene" id="mRNA:HanXRQr2_Chr04g0143761">
    <property type="protein sequence ID" value="CDS:HanXRQr2_Chr04g0143761.1"/>
    <property type="gene ID" value="HanXRQr2_Chr04g0143761"/>
</dbReference>
<dbReference type="Pfam" id="PF00560">
    <property type="entry name" value="LRR_1"/>
    <property type="match status" value="2"/>
</dbReference>
<keyword evidence="4 9" id="KW-0732">Signal</keyword>
<keyword evidence="6" id="KW-1133">Transmembrane helix</keyword>
<dbReference type="InterPro" id="IPR046956">
    <property type="entry name" value="RLP23-like"/>
</dbReference>
<dbReference type="Pfam" id="PF08263">
    <property type="entry name" value="LRRNT_2"/>
    <property type="match status" value="1"/>
</dbReference>
<feature type="signal peptide" evidence="9">
    <location>
        <begin position="1"/>
        <end position="29"/>
    </location>
</feature>
<dbReference type="OrthoDB" id="1600340at2759"/>
<sequence>MTTRLSFSSFSSCHLCLLVVLALFRSCSSKQNSEPVLCIDAERQALLRFKHGLTDETHRLASWVAENKDCCNWYGITCDNSTGHVHRVHLPGHGGHCPAYSVSYFTEKEYTDASKQRLKGDISRSLLDLKQLKHLDLSCNDFRGIQVPKFIGSLQNLKYLNLSNSKFGGTIPPQLGNLSNLNVLCLGSFHEFNSTRNQQA</sequence>
<evidence type="ECO:0000313" key="11">
    <source>
        <dbReference type="EMBL" id="KAF5808295.1"/>
    </source>
</evidence>
<evidence type="ECO:0000256" key="3">
    <source>
        <dbReference type="ARBA" id="ARBA00022692"/>
    </source>
</evidence>
<protein>
    <submittedName>
        <fullName evidence="11">Leucine-rich repeat-containing, plant-type, leucine-rich repeat domain superfamily</fullName>
    </submittedName>
</protein>
<reference evidence="11" key="1">
    <citation type="journal article" date="2017" name="Nature">
        <title>The sunflower genome provides insights into oil metabolism, flowering and Asterid evolution.</title>
        <authorList>
            <person name="Badouin H."/>
            <person name="Gouzy J."/>
            <person name="Grassa C.J."/>
            <person name="Murat F."/>
            <person name="Staton S.E."/>
            <person name="Cottret L."/>
            <person name="Lelandais-Briere C."/>
            <person name="Owens G.L."/>
            <person name="Carrere S."/>
            <person name="Mayjonade B."/>
            <person name="Legrand L."/>
            <person name="Gill N."/>
            <person name="Kane N.C."/>
            <person name="Bowers J.E."/>
            <person name="Hubner S."/>
            <person name="Bellec A."/>
            <person name="Berard A."/>
            <person name="Berges H."/>
            <person name="Blanchet N."/>
            <person name="Boniface M.C."/>
            <person name="Brunel D."/>
            <person name="Catrice O."/>
            <person name="Chaidir N."/>
            <person name="Claudel C."/>
            <person name="Donnadieu C."/>
            <person name="Faraut T."/>
            <person name="Fievet G."/>
            <person name="Helmstetter N."/>
            <person name="King M."/>
            <person name="Knapp S.J."/>
            <person name="Lai Z."/>
            <person name="Le Paslier M.C."/>
            <person name="Lippi Y."/>
            <person name="Lorenzon L."/>
            <person name="Mandel J.R."/>
            <person name="Marage G."/>
            <person name="Marchand G."/>
            <person name="Marquand E."/>
            <person name="Bret-Mestries E."/>
            <person name="Morien E."/>
            <person name="Nambeesan S."/>
            <person name="Nguyen T."/>
            <person name="Pegot-Espagnet P."/>
            <person name="Pouilly N."/>
            <person name="Raftis F."/>
            <person name="Sallet E."/>
            <person name="Schiex T."/>
            <person name="Thomas J."/>
            <person name="Vandecasteele C."/>
            <person name="Vares D."/>
            <person name="Vear F."/>
            <person name="Vautrin S."/>
            <person name="Crespi M."/>
            <person name="Mangin B."/>
            <person name="Burke J.M."/>
            <person name="Salse J."/>
            <person name="Munos S."/>
            <person name="Vincourt P."/>
            <person name="Rieseberg L.H."/>
            <person name="Langlade N.B."/>
        </authorList>
    </citation>
    <scope>NUCLEOTIDE SEQUENCE</scope>
    <source>
        <tissue evidence="11">Leaves</tissue>
    </source>
</reference>
<organism evidence="11 12">
    <name type="scientific">Helianthus annuus</name>
    <name type="common">Common sunflower</name>
    <dbReference type="NCBI Taxonomy" id="4232"/>
    <lineage>
        <taxon>Eukaryota</taxon>
        <taxon>Viridiplantae</taxon>
        <taxon>Streptophyta</taxon>
        <taxon>Embryophyta</taxon>
        <taxon>Tracheophyta</taxon>
        <taxon>Spermatophyta</taxon>
        <taxon>Magnoliopsida</taxon>
        <taxon>eudicotyledons</taxon>
        <taxon>Gunneridae</taxon>
        <taxon>Pentapetalae</taxon>
        <taxon>asterids</taxon>
        <taxon>campanulids</taxon>
        <taxon>Asterales</taxon>
        <taxon>Asteraceae</taxon>
        <taxon>Asteroideae</taxon>
        <taxon>Heliantheae alliance</taxon>
        <taxon>Heliantheae</taxon>
        <taxon>Helianthus</taxon>
    </lineage>
</organism>